<protein>
    <submittedName>
        <fullName evidence="6">GFA family protein</fullName>
    </submittedName>
</protein>
<keyword evidence="4" id="KW-0456">Lyase</keyword>
<evidence type="ECO:0000256" key="4">
    <source>
        <dbReference type="ARBA" id="ARBA00023239"/>
    </source>
</evidence>
<organism evidence="6 7">
    <name type="scientific">Agarivorans aestuarii</name>
    <dbReference type="NCBI Taxonomy" id="1563703"/>
    <lineage>
        <taxon>Bacteria</taxon>
        <taxon>Pseudomonadati</taxon>
        <taxon>Pseudomonadota</taxon>
        <taxon>Gammaproteobacteria</taxon>
        <taxon>Alteromonadales</taxon>
        <taxon>Alteromonadaceae</taxon>
        <taxon>Agarivorans</taxon>
    </lineage>
</organism>
<dbReference type="SUPFAM" id="SSF51316">
    <property type="entry name" value="Mss4-like"/>
    <property type="match status" value="1"/>
</dbReference>
<proteinExistence type="inferred from homology"/>
<dbReference type="Pfam" id="PF04828">
    <property type="entry name" value="GFA"/>
    <property type="match status" value="1"/>
</dbReference>
<dbReference type="EMBL" id="JAYDYW010000007">
    <property type="protein sequence ID" value="MEE1674247.1"/>
    <property type="molecule type" value="Genomic_DNA"/>
</dbReference>
<gene>
    <name evidence="6" type="ORF">SNR37_003684</name>
</gene>
<name>A0ABU7G4D3_9ALTE</name>
<dbReference type="InterPro" id="IPR011057">
    <property type="entry name" value="Mss4-like_sf"/>
</dbReference>
<keyword evidence="3" id="KW-0862">Zinc</keyword>
<keyword evidence="7" id="KW-1185">Reference proteome</keyword>
<dbReference type="RefSeq" id="WP_329775405.1">
    <property type="nucleotide sequence ID" value="NZ_JAYDYW010000007.1"/>
</dbReference>
<keyword evidence="2" id="KW-0479">Metal-binding</keyword>
<evidence type="ECO:0000313" key="7">
    <source>
        <dbReference type="Proteomes" id="UP001310248"/>
    </source>
</evidence>
<dbReference type="PANTHER" id="PTHR33337">
    <property type="entry name" value="GFA DOMAIN-CONTAINING PROTEIN"/>
    <property type="match status" value="1"/>
</dbReference>
<reference evidence="7" key="1">
    <citation type="submission" date="2023-07" db="EMBL/GenBank/DDBJ databases">
        <title>Draft genome sequence of Agarivorans aestuarii strain ZMCS4, a CAZymes producing bacteria isolated from the marine brown algae Clodostephus spongiosus.</title>
        <authorList>
            <person name="Lorente B."/>
            <person name="Cabral C."/>
            <person name="Frias J."/>
            <person name="Faria J."/>
            <person name="Toubarro D."/>
        </authorList>
    </citation>
    <scope>NUCLEOTIDE SEQUENCE [LARGE SCALE GENOMIC DNA]</scope>
    <source>
        <strain evidence="7">ZMCS4</strain>
    </source>
</reference>
<comment type="caution">
    <text evidence="6">The sequence shown here is derived from an EMBL/GenBank/DDBJ whole genome shotgun (WGS) entry which is preliminary data.</text>
</comment>
<dbReference type="PROSITE" id="PS51891">
    <property type="entry name" value="CENP_V_GFA"/>
    <property type="match status" value="1"/>
</dbReference>
<evidence type="ECO:0000313" key="6">
    <source>
        <dbReference type="EMBL" id="MEE1674247.1"/>
    </source>
</evidence>
<evidence type="ECO:0000259" key="5">
    <source>
        <dbReference type="PROSITE" id="PS51891"/>
    </source>
</evidence>
<accession>A0ABU7G4D3</accession>
<dbReference type="InterPro" id="IPR006913">
    <property type="entry name" value="CENP-V/GFA"/>
</dbReference>
<sequence length="135" mass="15282">MNKMTGRCLCGKVSYQVDQLEPHMASCHCSMCRKFHGAAFATYGEAKTENFRWLSGQDYIKKFTAENSTVRQFCSECGSSLSFAPANDDGRFIEFSLATLDCDIQLKPDAHIFVAYKANWFDICDSLPQHQEGRE</sequence>
<dbReference type="Gene3D" id="3.90.1590.10">
    <property type="entry name" value="glutathione-dependent formaldehyde- activating enzyme (gfa)"/>
    <property type="match status" value="1"/>
</dbReference>
<comment type="similarity">
    <text evidence="1">Belongs to the Gfa family.</text>
</comment>
<evidence type="ECO:0000256" key="1">
    <source>
        <dbReference type="ARBA" id="ARBA00005495"/>
    </source>
</evidence>
<evidence type="ECO:0000256" key="3">
    <source>
        <dbReference type="ARBA" id="ARBA00022833"/>
    </source>
</evidence>
<feature type="domain" description="CENP-V/GFA" evidence="5">
    <location>
        <begin position="4"/>
        <end position="122"/>
    </location>
</feature>
<reference evidence="6 7" key="2">
    <citation type="submission" date="2023-12" db="EMBL/GenBank/DDBJ databases">
        <authorList>
            <consortium name="Cladostephus spongiosus"/>
            <person name="Lorente B."/>
            <person name="Cabral C."/>
            <person name="Frias J."/>
            <person name="Faria J."/>
            <person name="Toubarro D."/>
        </authorList>
    </citation>
    <scope>NUCLEOTIDE SEQUENCE [LARGE SCALE GENOMIC DNA]</scope>
    <source>
        <strain evidence="6 7">ZMCS4</strain>
    </source>
</reference>
<evidence type="ECO:0000256" key="2">
    <source>
        <dbReference type="ARBA" id="ARBA00022723"/>
    </source>
</evidence>
<dbReference type="Proteomes" id="UP001310248">
    <property type="component" value="Unassembled WGS sequence"/>
</dbReference>
<dbReference type="PANTHER" id="PTHR33337:SF40">
    <property type="entry name" value="CENP-V_GFA DOMAIN-CONTAINING PROTEIN-RELATED"/>
    <property type="match status" value="1"/>
</dbReference>